<comment type="similarity">
    <text evidence="3">Belongs to the Polycomblike family.</text>
</comment>
<keyword evidence="7" id="KW-0677">Repeat</keyword>
<dbReference type="GO" id="GO:0006325">
    <property type="term" value="P:chromatin organization"/>
    <property type="evidence" value="ECO:0007669"/>
    <property type="project" value="UniProtKB-KW"/>
</dbReference>
<dbReference type="Proteomes" id="UP000719412">
    <property type="component" value="Unassembled WGS sequence"/>
</dbReference>
<evidence type="ECO:0000256" key="10">
    <source>
        <dbReference type="ARBA" id="ARBA00022853"/>
    </source>
</evidence>
<reference evidence="16" key="2">
    <citation type="submission" date="2021-08" db="EMBL/GenBank/DDBJ databases">
        <authorList>
            <person name="Eriksson T."/>
        </authorList>
    </citation>
    <scope>NUCLEOTIDE SEQUENCE</scope>
    <source>
        <strain evidence="16">Stoneville</strain>
        <tissue evidence="16">Whole head</tissue>
    </source>
</reference>
<dbReference type="InterPro" id="IPR025894">
    <property type="entry name" value="Mtf2_C_dom"/>
</dbReference>
<dbReference type="PANTHER" id="PTHR23142">
    <property type="entry name" value="PRE-MRNA-SPLICING FACTOR 38A-RELATED"/>
    <property type="match status" value="1"/>
</dbReference>
<dbReference type="GO" id="GO:0006397">
    <property type="term" value="P:mRNA processing"/>
    <property type="evidence" value="ECO:0007669"/>
    <property type="project" value="UniProtKB-KW"/>
</dbReference>
<accession>A0A8J6H7D5</accession>
<dbReference type="SMART" id="SM00333">
    <property type="entry name" value="TUDOR"/>
    <property type="match status" value="1"/>
</dbReference>
<feature type="compositionally biased region" description="Basic and acidic residues" evidence="13">
    <location>
        <begin position="239"/>
        <end position="253"/>
    </location>
</feature>
<feature type="region of interest" description="Disordered" evidence="13">
    <location>
        <begin position="1054"/>
        <end position="1081"/>
    </location>
</feature>
<dbReference type="InterPro" id="IPR011011">
    <property type="entry name" value="Znf_FYVE_PHD"/>
</dbReference>
<dbReference type="Gene3D" id="2.30.30.140">
    <property type="match status" value="1"/>
</dbReference>
<dbReference type="InterPro" id="IPR005037">
    <property type="entry name" value="PRP38"/>
</dbReference>
<feature type="region of interest" description="Disordered" evidence="13">
    <location>
        <begin position="851"/>
        <end position="879"/>
    </location>
</feature>
<dbReference type="Gene3D" id="3.30.40.10">
    <property type="entry name" value="Zinc/RING finger domain, C3HC4 (zinc finger)"/>
    <property type="match status" value="1"/>
</dbReference>
<feature type="region of interest" description="Disordered" evidence="13">
    <location>
        <begin position="803"/>
        <end position="829"/>
    </location>
</feature>
<evidence type="ECO:0000313" key="17">
    <source>
        <dbReference type="Proteomes" id="UP000719412"/>
    </source>
</evidence>
<reference evidence="16" key="1">
    <citation type="journal article" date="2020" name="J Insects Food Feed">
        <title>The yellow mealworm (Tenebrio molitor) genome: a resource for the emerging insects as food and feed industry.</title>
        <authorList>
            <person name="Eriksson T."/>
            <person name="Andere A."/>
            <person name="Kelstrup H."/>
            <person name="Emery V."/>
            <person name="Picard C."/>
        </authorList>
    </citation>
    <scope>NUCLEOTIDE SEQUENCE</scope>
    <source>
        <strain evidence="16">Stoneville</strain>
        <tissue evidence="16">Whole head</tissue>
    </source>
</reference>
<dbReference type="CDD" id="cd20452">
    <property type="entry name" value="Tudor_dPCL-like"/>
    <property type="match status" value="1"/>
</dbReference>
<evidence type="ECO:0000256" key="11">
    <source>
        <dbReference type="ARBA" id="ARBA00023187"/>
    </source>
</evidence>
<evidence type="ECO:0000256" key="9">
    <source>
        <dbReference type="ARBA" id="ARBA00022833"/>
    </source>
</evidence>
<keyword evidence="10" id="KW-0156">Chromatin regulator</keyword>
<evidence type="ECO:0000256" key="5">
    <source>
        <dbReference type="ARBA" id="ARBA00022723"/>
    </source>
</evidence>
<evidence type="ECO:0000256" key="7">
    <source>
        <dbReference type="ARBA" id="ARBA00022737"/>
    </source>
</evidence>
<proteinExistence type="inferred from homology"/>
<evidence type="ECO:0000313" key="16">
    <source>
        <dbReference type="EMBL" id="KAH0813340.1"/>
    </source>
</evidence>
<feature type="domain" description="Tudor" evidence="15">
    <location>
        <begin position="413"/>
        <end position="470"/>
    </location>
</feature>
<evidence type="ECO:0000256" key="6">
    <source>
        <dbReference type="ARBA" id="ARBA00022728"/>
    </source>
</evidence>
<dbReference type="AlphaFoldDB" id="A0A8J6H7D5"/>
<keyword evidence="4" id="KW-0507">mRNA processing</keyword>
<keyword evidence="12" id="KW-0539">Nucleus</keyword>
<feature type="region of interest" description="Disordered" evidence="13">
    <location>
        <begin position="757"/>
        <end position="778"/>
    </location>
</feature>
<comment type="subcellular location">
    <subcellularLocation>
        <location evidence="1">Nucleus</location>
    </subcellularLocation>
</comment>
<evidence type="ECO:0000256" key="12">
    <source>
        <dbReference type="ARBA" id="ARBA00023242"/>
    </source>
</evidence>
<sequence>MDNKSGNSDEDLMSVAEYSSKPNSKQSNMLPLWGNERTMNLNPLILTNIQSSHYFKVNLYELKTYHEVVDEIYYKVNHLEPWEKGSRRTSGQTGMCGGVRGVGAGGIVSTAYCLLYKLFTLKLTRKQLNGLINHCDSPYIRALGFMYIRYTLPPKDLLEWYEPYLEDEEELDVKAGSGQTMTIGTMLRQWLVKLEWFSTLFPRIPVPIQQKIQKHLQERFPPHAIQAAAAAAAAAASNDRPRNVERERKDWPRERERHNVREDIRRDFLRDNDRDRRTDRRERYREERPPRHDKKFRDRSPQRDRERERSPQKARSPYRERRRPPSGDREYMCAEIGRVFPLVHMGCERNRCAVFVSFALEEVERVGGDADLKTSPKPVAMTSLKHQAKGRRSNADLDEAAVPDSTTTPEKEADFCAGQDVLLKQKDGRYYLGTVVEVDAIRDQCLVKFGDNTDSWSSFKDLTKLTAPHQEDLLCVVCKKSAPKHKHEITVCDKCGRGYHQKCHHPEIPIECQKEASSSSDSPFSAPITKVLPYELNSLTWDTYHRVNQERTYCYCGENGEWYKQMLQCGRCKQWFHERCLDCLQYPLYCGDRFYVFVCSICNHGKEFLRRLEMKWVDLVHLMLFNLTAYNSKKYYDLDTTIIPYINDNWHALQLPPKIASVNKTERRDNILSVLTNNRNRFKCGREIKKRTTIWGLRVRLPPPAPTVTLTFAGRVSEEELREMWQGNRRLQFLSPSEGVVPSDNHMRGLMMGLAYQQNNNPSETDSPCPSPEAEREEPPHILAGCAKKTVPFSNISVQRRKRLMSVSGRDRESALRRPKRRNTNDGVCRSESEVGYLTRLSLDNKSYKNSEALSLTPPTSVSAPPTPPASGSNSLMSDDFSEHSIIQPLKNHKKLDNVELNTPCDTSGDETSSKSTLDLIIPPPKDFEGKNNPFLTLLRGSEDRPKKRRSKDTITLPLPLTAVIPGKPLMRPTKRQLSEKDIFIGPNGEVKRRRLRRNRTCHQLYPAGQTASKTATVLPVRPDAKEWGQRATQPPNNLNSCVDYAFNGRRLRQRPEKAQDKDKPPAQPPSKPSPVKQEPDISMTDLKSSVNIYFGAANRIAAGERFTVKAKRIGPSGKLEFLIEWDGPGNGMT</sequence>
<dbReference type="GO" id="GO:0008270">
    <property type="term" value="F:zinc ion binding"/>
    <property type="evidence" value="ECO:0007669"/>
    <property type="project" value="UniProtKB-KW"/>
</dbReference>
<keyword evidence="8" id="KW-0863">Zinc-finger</keyword>
<keyword evidence="5" id="KW-0479">Metal-binding</keyword>
<dbReference type="PROSITE" id="PS01359">
    <property type="entry name" value="ZF_PHD_1"/>
    <property type="match status" value="1"/>
</dbReference>
<dbReference type="InterPro" id="IPR001965">
    <property type="entry name" value="Znf_PHD"/>
</dbReference>
<feature type="compositionally biased region" description="Low complexity" evidence="13">
    <location>
        <begin position="227"/>
        <end position="236"/>
    </location>
</feature>
<feature type="region of interest" description="Disordered" evidence="13">
    <location>
        <begin position="932"/>
        <end position="953"/>
    </location>
</feature>
<dbReference type="FunFam" id="3.90.980.20:FF:000001">
    <property type="entry name" value="metal-response element-binding transcription factor 2 isoform X1"/>
    <property type="match status" value="1"/>
</dbReference>
<evidence type="ECO:0000256" key="13">
    <source>
        <dbReference type="SAM" id="MobiDB-lite"/>
    </source>
</evidence>
<gene>
    <name evidence="16" type="ORF">GEV33_009452</name>
</gene>
<dbReference type="SUPFAM" id="SSF57903">
    <property type="entry name" value="FYVE/PHD zinc finger"/>
    <property type="match status" value="2"/>
</dbReference>
<dbReference type="Gene3D" id="3.90.980.20">
    <property type="match status" value="1"/>
</dbReference>
<feature type="region of interest" description="Disordered" evidence="13">
    <location>
        <begin position="898"/>
        <end position="918"/>
    </location>
</feature>
<evidence type="ECO:0000256" key="3">
    <source>
        <dbReference type="ARBA" id="ARBA00008084"/>
    </source>
</evidence>
<feature type="compositionally biased region" description="Polar residues" evidence="13">
    <location>
        <begin position="757"/>
        <end position="768"/>
    </location>
</feature>
<keyword evidence="9" id="KW-0862">Zinc</keyword>
<evidence type="ECO:0000256" key="4">
    <source>
        <dbReference type="ARBA" id="ARBA00022664"/>
    </source>
</evidence>
<dbReference type="GO" id="GO:0008380">
    <property type="term" value="P:RNA splicing"/>
    <property type="evidence" value="ECO:0007669"/>
    <property type="project" value="UniProtKB-KW"/>
</dbReference>
<evidence type="ECO:0000256" key="1">
    <source>
        <dbReference type="ARBA" id="ARBA00004123"/>
    </source>
</evidence>
<feature type="compositionally biased region" description="Low complexity" evidence="13">
    <location>
        <begin position="855"/>
        <end position="875"/>
    </location>
</feature>
<evidence type="ECO:0000256" key="8">
    <source>
        <dbReference type="ARBA" id="ARBA00022771"/>
    </source>
</evidence>
<evidence type="ECO:0000259" key="14">
    <source>
        <dbReference type="SMART" id="SM00249"/>
    </source>
</evidence>
<feature type="compositionally biased region" description="Basic and acidic residues" evidence="13">
    <location>
        <begin position="1054"/>
        <end position="1065"/>
    </location>
</feature>
<dbReference type="InterPro" id="IPR002999">
    <property type="entry name" value="Tudor"/>
</dbReference>
<feature type="region of interest" description="Disordered" evidence="13">
    <location>
        <begin position="275"/>
        <end position="328"/>
    </location>
</feature>
<feature type="region of interest" description="Disordered" evidence="13">
    <location>
        <begin position="226"/>
        <end position="253"/>
    </location>
</feature>
<evidence type="ECO:0000259" key="15">
    <source>
        <dbReference type="SMART" id="SM00333"/>
    </source>
</evidence>
<dbReference type="Pfam" id="PF03371">
    <property type="entry name" value="PRP38"/>
    <property type="match status" value="1"/>
</dbReference>
<feature type="region of interest" description="Disordered" evidence="13">
    <location>
        <begin position="380"/>
        <end position="411"/>
    </location>
</feature>
<dbReference type="Pfam" id="PF14061">
    <property type="entry name" value="Mtf2_C"/>
    <property type="match status" value="1"/>
</dbReference>
<keyword evidence="6" id="KW-0747">Spliceosome</keyword>
<dbReference type="GO" id="GO:0005681">
    <property type="term" value="C:spliceosomal complex"/>
    <property type="evidence" value="ECO:0007669"/>
    <property type="project" value="UniProtKB-KW"/>
</dbReference>
<evidence type="ECO:0000256" key="2">
    <source>
        <dbReference type="ARBA" id="ARBA00006164"/>
    </source>
</evidence>
<protein>
    <submittedName>
        <fullName evidence="16">Uncharacterized protein</fullName>
    </submittedName>
</protein>
<dbReference type="EMBL" id="JABDTM020025379">
    <property type="protein sequence ID" value="KAH0813340.1"/>
    <property type="molecule type" value="Genomic_DNA"/>
</dbReference>
<feature type="domain" description="Zinc finger PHD-type" evidence="14">
    <location>
        <begin position="553"/>
        <end position="603"/>
    </location>
</feature>
<keyword evidence="11" id="KW-0508">mRNA splicing</keyword>
<comment type="similarity">
    <text evidence="2">Belongs to the PRP38 family.</text>
</comment>
<organism evidence="16 17">
    <name type="scientific">Tenebrio molitor</name>
    <name type="common">Yellow mealworm beetle</name>
    <dbReference type="NCBI Taxonomy" id="7067"/>
    <lineage>
        <taxon>Eukaryota</taxon>
        <taxon>Metazoa</taxon>
        <taxon>Ecdysozoa</taxon>
        <taxon>Arthropoda</taxon>
        <taxon>Hexapoda</taxon>
        <taxon>Insecta</taxon>
        <taxon>Pterygota</taxon>
        <taxon>Neoptera</taxon>
        <taxon>Endopterygota</taxon>
        <taxon>Coleoptera</taxon>
        <taxon>Polyphaga</taxon>
        <taxon>Cucujiformia</taxon>
        <taxon>Tenebrionidae</taxon>
        <taxon>Tenebrio</taxon>
    </lineage>
</organism>
<feature type="domain" description="Zinc finger PHD-type" evidence="14">
    <location>
        <begin position="474"/>
        <end position="513"/>
    </location>
</feature>
<dbReference type="SMART" id="SM00249">
    <property type="entry name" value="PHD"/>
    <property type="match status" value="2"/>
</dbReference>
<dbReference type="InterPro" id="IPR019786">
    <property type="entry name" value="Zinc_finger_PHD-type_CS"/>
</dbReference>
<name>A0A8J6H7D5_TENMO</name>
<dbReference type="SUPFAM" id="SSF63748">
    <property type="entry name" value="Tudor/PWWP/MBT"/>
    <property type="match status" value="1"/>
</dbReference>
<dbReference type="InterPro" id="IPR013083">
    <property type="entry name" value="Znf_RING/FYVE/PHD"/>
</dbReference>
<keyword evidence="17" id="KW-1185">Reference proteome</keyword>
<comment type="caution">
    <text evidence="16">The sequence shown here is derived from an EMBL/GenBank/DDBJ whole genome shotgun (WGS) entry which is preliminary data.</text>
</comment>
<feature type="compositionally biased region" description="Polar residues" evidence="13">
    <location>
        <begin position="900"/>
        <end position="917"/>
    </location>
</feature>